<dbReference type="Gene3D" id="3.40.50.150">
    <property type="entry name" value="Vaccinia Virus protein VP39"/>
    <property type="match status" value="2"/>
</dbReference>
<evidence type="ECO:0000256" key="2">
    <source>
        <dbReference type="ARBA" id="ARBA00022603"/>
    </source>
</evidence>
<dbReference type="InterPro" id="IPR002941">
    <property type="entry name" value="DNA_methylase_N4/N6"/>
</dbReference>
<evidence type="ECO:0000256" key="3">
    <source>
        <dbReference type="ARBA" id="ARBA00022679"/>
    </source>
</evidence>
<name>A0AAI8B6H1_9BURK</name>
<dbReference type="GO" id="GO:0003677">
    <property type="term" value="F:DNA binding"/>
    <property type="evidence" value="ECO:0007669"/>
    <property type="project" value="InterPro"/>
</dbReference>
<dbReference type="Pfam" id="PF01555">
    <property type="entry name" value="N6_N4_Mtase"/>
    <property type="match status" value="2"/>
</dbReference>
<keyword evidence="3" id="KW-0808">Transferase</keyword>
<dbReference type="EMBL" id="CP008726">
    <property type="protein sequence ID" value="AIO66542.1"/>
    <property type="molecule type" value="Genomic_DNA"/>
</dbReference>
<evidence type="ECO:0000256" key="1">
    <source>
        <dbReference type="ARBA" id="ARBA00006594"/>
    </source>
</evidence>
<dbReference type="PRINTS" id="PR00508">
    <property type="entry name" value="S21N4MTFRASE"/>
</dbReference>
<dbReference type="GO" id="GO:0008170">
    <property type="term" value="F:N-methyltransferase activity"/>
    <property type="evidence" value="ECO:0007669"/>
    <property type="project" value="InterPro"/>
</dbReference>
<gene>
    <name evidence="6" type="ORF">DM82_3055</name>
</gene>
<reference evidence="6 7" key="1">
    <citation type="submission" date="2014-06" db="EMBL/GenBank/DDBJ databases">
        <authorList>
            <person name="Bishop-Lilly K.A."/>
            <person name="Broomall S.M."/>
            <person name="Chain P.S."/>
            <person name="Chertkov O."/>
            <person name="Coyne S.R."/>
            <person name="Daligault H.E."/>
            <person name="Davenport K.W."/>
            <person name="Erkkila T."/>
            <person name="Frey K.G."/>
            <person name="Gibbons H.S."/>
            <person name="Gu W."/>
            <person name="Jaissle J."/>
            <person name="Johnson S.L."/>
            <person name="Koroleva G.I."/>
            <person name="Ladner J.T."/>
            <person name="Lo C.-C."/>
            <person name="Minogue T.D."/>
            <person name="Munk C."/>
            <person name="Palacios G.F."/>
            <person name="Redden C.L."/>
            <person name="Rosenzweig C.N."/>
            <person name="Scholz M.B."/>
            <person name="Teshima H."/>
            <person name="Xu Y."/>
        </authorList>
    </citation>
    <scope>NUCLEOTIDE SEQUENCE [LARGE SCALE GENOMIC DNA]</scope>
    <source>
        <strain evidence="6 7">EO147</strain>
    </source>
</reference>
<comment type="similarity">
    <text evidence="1 4">Belongs to the N(4)/N(6)-methyltransferase family.</text>
</comment>
<dbReference type="InterPro" id="IPR002052">
    <property type="entry name" value="DNA_methylase_N6_adenine_CS"/>
</dbReference>
<keyword evidence="2 6" id="KW-0489">Methyltransferase</keyword>
<evidence type="ECO:0000313" key="7">
    <source>
        <dbReference type="Proteomes" id="UP000029424"/>
    </source>
</evidence>
<accession>A0AAI8B6H1</accession>
<dbReference type="EC" id="2.1.1.-" evidence="4"/>
<dbReference type="RefSeq" id="WP_038802927.1">
    <property type="nucleotide sequence ID" value="NZ_CP008726.1"/>
</dbReference>
<protein>
    <recommendedName>
        <fullName evidence="4">Methyltransferase</fullName>
        <ecNumber evidence="4">2.1.1.-</ecNumber>
    </recommendedName>
</protein>
<feature type="domain" description="DNA methylase N-4/N-6" evidence="5">
    <location>
        <begin position="38"/>
        <end position="164"/>
    </location>
</feature>
<dbReference type="PROSITE" id="PS00092">
    <property type="entry name" value="N6_MTASE"/>
    <property type="match status" value="1"/>
</dbReference>
<dbReference type="SUPFAM" id="SSF53335">
    <property type="entry name" value="S-adenosyl-L-methionine-dependent methyltransferases"/>
    <property type="match status" value="1"/>
</dbReference>
<dbReference type="InterPro" id="IPR001091">
    <property type="entry name" value="RM_Methyltransferase"/>
</dbReference>
<evidence type="ECO:0000259" key="5">
    <source>
        <dbReference type="Pfam" id="PF01555"/>
    </source>
</evidence>
<feature type="domain" description="DNA methylase N-4/N-6" evidence="5">
    <location>
        <begin position="185"/>
        <end position="243"/>
    </location>
</feature>
<dbReference type="GO" id="GO:0032259">
    <property type="term" value="P:methylation"/>
    <property type="evidence" value="ECO:0007669"/>
    <property type="project" value="UniProtKB-KW"/>
</dbReference>
<sequence length="259" mass="28242">MTIQPTVAATAADLAPLLDQLHAMDALTLARTLPDASIDMVFTDPPYSSGGLHTSARTRPPSEKYINSDTKTVYTDFESDNMDQRAWAFWCHAWLTECRRALKPGGLLVCFIDWRQLPTLTDVVQAAGLILRGIAVWDKTPGRTRPRRGGFAQQAEFIVWASRGAMRDCDVYLPGVFPVRLPLPKQHVTEKPLDIAREVVRLVPVGGVVCDLFAGSGTFLAAAREAGRHWIGCETNAAYHAIASARLDAAADDSAVQVA</sequence>
<keyword evidence="7" id="KW-1185">Reference proteome</keyword>
<dbReference type="AlphaFoldDB" id="A0AAI8B6H1"/>
<organism evidence="6 7">
    <name type="scientific">Burkholderia oklahomensis</name>
    <dbReference type="NCBI Taxonomy" id="342113"/>
    <lineage>
        <taxon>Bacteria</taxon>
        <taxon>Pseudomonadati</taxon>
        <taxon>Pseudomonadota</taxon>
        <taxon>Betaproteobacteria</taxon>
        <taxon>Burkholderiales</taxon>
        <taxon>Burkholderiaceae</taxon>
        <taxon>Burkholderia</taxon>
        <taxon>pseudomallei group</taxon>
    </lineage>
</organism>
<evidence type="ECO:0000256" key="4">
    <source>
        <dbReference type="RuleBase" id="RU362026"/>
    </source>
</evidence>
<dbReference type="REBASE" id="93606">
    <property type="entry name" value="M.BokBDUORF3055P"/>
</dbReference>
<proteinExistence type="inferred from homology"/>
<dbReference type="KEGG" id="bok:DM82_3055"/>
<evidence type="ECO:0000313" key="6">
    <source>
        <dbReference type="EMBL" id="AIO66542.1"/>
    </source>
</evidence>
<dbReference type="Proteomes" id="UP000029424">
    <property type="component" value="Chromosome 1"/>
</dbReference>
<dbReference type="InterPro" id="IPR029063">
    <property type="entry name" value="SAM-dependent_MTases_sf"/>
</dbReference>